<dbReference type="PANTHER" id="PTHR30414">
    <property type="entry name" value="MINICONDUCTANCE MECHANOSENSITIVE CHANNEL YBDG"/>
    <property type="match status" value="1"/>
</dbReference>
<accession>A0ABS2ETJ8</accession>
<feature type="transmembrane region" description="Helical" evidence="5">
    <location>
        <begin position="100"/>
        <end position="125"/>
    </location>
</feature>
<feature type="transmembrane region" description="Helical" evidence="5">
    <location>
        <begin position="77"/>
        <end position="94"/>
    </location>
</feature>
<gene>
    <name evidence="7" type="ORF">H6A31_04150</name>
</gene>
<evidence type="ECO:0000259" key="6">
    <source>
        <dbReference type="Pfam" id="PF00924"/>
    </source>
</evidence>
<dbReference type="InterPro" id="IPR006685">
    <property type="entry name" value="MscS_channel_2nd"/>
</dbReference>
<evidence type="ECO:0000256" key="3">
    <source>
        <dbReference type="ARBA" id="ARBA00022989"/>
    </source>
</evidence>
<comment type="subcellular location">
    <subcellularLocation>
        <location evidence="1">Membrane</location>
    </subcellularLocation>
</comment>
<dbReference type="InterPro" id="IPR023408">
    <property type="entry name" value="MscS_beta-dom_sf"/>
</dbReference>
<evidence type="ECO:0000256" key="4">
    <source>
        <dbReference type="ARBA" id="ARBA00023136"/>
    </source>
</evidence>
<keyword evidence="2 5" id="KW-0812">Transmembrane</keyword>
<keyword evidence="3 5" id="KW-1133">Transmembrane helix</keyword>
<feature type="transmembrane region" description="Helical" evidence="5">
    <location>
        <begin position="173"/>
        <end position="200"/>
    </location>
</feature>
<dbReference type="PANTHER" id="PTHR30414:SF0">
    <property type="entry name" value="MINICONDUCTANCE MECHANOSENSITIVE CHANNEL YBDG"/>
    <property type="match status" value="1"/>
</dbReference>
<name>A0ABS2ETJ8_9BACE</name>
<organism evidence="7 8">
    <name type="scientific">Bacteroides mediterraneensis</name>
    <dbReference type="NCBI Taxonomy" id="1841856"/>
    <lineage>
        <taxon>Bacteria</taxon>
        <taxon>Pseudomonadati</taxon>
        <taxon>Bacteroidota</taxon>
        <taxon>Bacteroidia</taxon>
        <taxon>Bacteroidales</taxon>
        <taxon>Bacteroidaceae</taxon>
        <taxon>Bacteroides</taxon>
    </lineage>
</organism>
<keyword evidence="4 5" id="KW-0472">Membrane</keyword>
<proteinExistence type="predicted"/>
<evidence type="ECO:0000256" key="1">
    <source>
        <dbReference type="ARBA" id="ARBA00004370"/>
    </source>
</evidence>
<protein>
    <submittedName>
        <fullName evidence="7">Mechanosensitive ion channel</fullName>
    </submittedName>
</protein>
<evidence type="ECO:0000256" key="5">
    <source>
        <dbReference type="SAM" id="Phobius"/>
    </source>
</evidence>
<evidence type="ECO:0000313" key="8">
    <source>
        <dbReference type="Proteomes" id="UP000703295"/>
    </source>
</evidence>
<feature type="domain" description="Mechanosensitive ion channel MscS" evidence="6">
    <location>
        <begin position="191"/>
        <end position="259"/>
    </location>
</feature>
<dbReference type="Proteomes" id="UP000703295">
    <property type="component" value="Unassembled WGS sequence"/>
</dbReference>
<keyword evidence="8" id="KW-1185">Reference proteome</keyword>
<feature type="transmembrane region" description="Helical" evidence="5">
    <location>
        <begin position="146"/>
        <end position="167"/>
    </location>
</feature>
<dbReference type="Pfam" id="PF00924">
    <property type="entry name" value="MS_channel_2nd"/>
    <property type="match status" value="1"/>
</dbReference>
<dbReference type="SUPFAM" id="SSF50182">
    <property type="entry name" value="Sm-like ribonucleoproteins"/>
    <property type="match status" value="1"/>
</dbReference>
<feature type="transmembrane region" description="Helical" evidence="5">
    <location>
        <begin position="28"/>
        <end position="49"/>
    </location>
</feature>
<dbReference type="EMBL" id="JACJJW010000007">
    <property type="protein sequence ID" value="MBM6757888.1"/>
    <property type="molecule type" value="Genomic_DNA"/>
</dbReference>
<sequence>MNTLNQEIAQLLQQTGIEKNDLSWTTQVVLILAILLISYLTTLVFRHLIMPAVRKITARTKATWDDYLFNHKMMTSFCRMIPPIIWYILLPFAFNDQSAYLLQILLKISLICLIITALMLIKCFLDSLYEISSEHEALKNRPLKGIYQMINLVAIGIGVILIISVLIDQNATAILTGLGASAAVLMLIFKDSILGLVAGVQLSANDMLRPGDWITMTKYGADGYVLEVSLTTVKVQNFDKTITTIPPYALVSDSFQNWRGMRESGGRRIKRSLYIDMTTVHFCTPEEVTRFTEKGWMTAPTEGSEPPVNLHVFREYALKYISSHPDVNHNLMQMVRQLQPTTEGIPVEVYCFSNTPDWIPYETLQGELFDHLIAMVPEFGLHIFQRPAGTDFQPNEKNKFITSK</sequence>
<dbReference type="InterPro" id="IPR030192">
    <property type="entry name" value="YbdG"/>
</dbReference>
<evidence type="ECO:0000256" key="2">
    <source>
        <dbReference type="ARBA" id="ARBA00022692"/>
    </source>
</evidence>
<dbReference type="RefSeq" id="WP_204474994.1">
    <property type="nucleotide sequence ID" value="NZ_JACJJW010000007.1"/>
</dbReference>
<dbReference type="Gene3D" id="2.30.30.60">
    <property type="match status" value="1"/>
</dbReference>
<evidence type="ECO:0000313" key="7">
    <source>
        <dbReference type="EMBL" id="MBM6757888.1"/>
    </source>
</evidence>
<reference evidence="7 8" key="1">
    <citation type="journal article" date="2021" name="Sci. Rep.">
        <title>The distribution of antibiotic resistance genes in chicken gut microbiota commensals.</title>
        <authorList>
            <person name="Juricova H."/>
            <person name="Matiasovicova J."/>
            <person name="Kubasova T."/>
            <person name="Cejkova D."/>
            <person name="Rychlik I."/>
        </authorList>
    </citation>
    <scope>NUCLEOTIDE SEQUENCE [LARGE SCALE GENOMIC DNA]</scope>
    <source>
        <strain evidence="7 8">An801</strain>
    </source>
</reference>
<comment type="caution">
    <text evidence="7">The sequence shown here is derived from an EMBL/GenBank/DDBJ whole genome shotgun (WGS) entry which is preliminary data.</text>
</comment>
<dbReference type="InterPro" id="IPR010920">
    <property type="entry name" value="LSM_dom_sf"/>
</dbReference>